<feature type="domain" description="HTH lysR-type" evidence="5">
    <location>
        <begin position="6"/>
        <end position="63"/>
    </location>
</feature>
<dbReference type="SUPFAM" id="SSF53850">
    <property type="entry name" value="Periplasmic binding protein-like II"/>
    <property type="match status" value="1"/>
</dbReference>
<gene>
    <name evidence="6" type="ORF">DI556_11900</name>
</gene>
<proteinExistence type="inferred from homology"/>
<dbReference type="InterPro" id="IPR036390">
    <property type="entry name" value="WH_DNA-bd_sf"/>
</dbReference>
<dbReference type="InterPro" id="IPR005119">
    <property type="entry name" value="LysR_subst-bd"/>
</dbReference>
<evidence type="ECO:0000259" key="5">
    <source>
        <dbReference type="PROSITE" id="PS50931"/>
    </source>
</evidence>
<dbReference type="GO" id="GO:0003700">
    <property type="term" value="F:DNA-binding transcription factor activity"/>
    <property type="evidence" value="ECO:0007669"/>
    <property type="project" value="InterPro"/>
</dbReference>
<evidence type="ECO:0000256" key="2">
    <source>
        <dbReference type="ARBA" id="ARBA00023015"/>
    </source>
</evidence>
<dbReference type="GO" id="GO:0043565">
    <property type="term" value="F:sequence-specific DNA binding"/>
    <property type="evidence" value="ECO:0007669"/>
    <property type="project" value="TreeGrafter"/>
</dbReference>
<protein>
    <submittedName>
        <fullName evidence="6">LysR family transcriptional regulator</fullName>
    </submittedName>
</protein>
<evidence type="ECO:0000313" key="6">
    <source>
        <dbReference type="EMBL" id="PZQ49248.1"/>
    </source>
</evidence>
<dbReference type="PANTHER" id="PTHR30537">
    <property type="entry name" value="HTH-TYPE TRANSCRIPTIONAL REGULATOR"/>
    <property type="match status" value="1"/>
</dbReference>
<dbReference type="InterPro" id="IPR000847">
    <property type="entry name" value="LysR_HTH_N"/>
</dbReference>
<dbReference type="AlphaFoldDB" id="A0A2W5N9L6"/>
<dbReference type="EMBL" id="QFPW01000008">
    <property type="protein sequence ID" value="PZQ49248.1"/>
    <property type="molecule type" value="Genomic_DNA"/>
</dbReference>
<evidence type="ECO:0000256" key="3">
    <source>
        <dbReference type="ARBA" id="ARBA00023125"/>
    </source>
</evidence>
<evidence type="ECO:0000313" key="7">
    <source>
        <dbReference type="Proteomes" id="UP000249185"/>
    </source>
</evidence>
<evidence type="ECO:0000256" key="1">
    <source>
        <dbReference type="ARBA" id="ARBA00009437"/>
    </source>
</evidence>
<dbReference type="CDD" id="cd05466">
    <property type="entry name" value="PBP2_LTTR_substrate"/>
    <property type="match status" value="1"/>
</dbReference>
<keyword evidence="3" id="KW-0238">DNA-binding</keyword>
<organism evidence="6 7">
    <name type="scientific">Rhodovulum sulfidophilum</name>
    <name type="common">Rhodobacter sulfidophilus</name>
    <dbReference type="NCBI Taxonomy" id="35806"/>
    <lineage>
        <taxon>Bacteria</taxon>
        <taxon>Pseudomonadati</taxon>
        <taxon>Pseudomonadota</taxon>
        <taxon>Alphaproteobacteria</taxon>
        <taxon>Rhodobacterales</taxon>
        <taxon>Paracoccaceae</taxon>
        <taxon>Rhodovulum</taxon>
    </lineage>
</organism>
<dbReference type="Pfam" id="PF00126">
    <property type="entry name" value="HTH_1"/>
    <property type="match status" value="1"/>
</dbReference>
<dbReference type="PANTHER" id="PTHR30537:SF3">
    <property type="entry name" value="TRANSCRIPTIONAL REGULATORY PROTEIN"/>
    <property type="match status" value="1"/>
</dbReference>
<dbReference type="Gene3D" id="3.40.190.290">
    <property type="match status" value="1"/>
</dbReference>
<reference evidence="6 7" key="1">
    <citation type="submission" date="2017-08" db="EMBL/GenBank/DDBJ databases">
        <title>Infants hospitalized years apart are colonized by the same room-sourced microbial strains.</title>
        <authorList>
            <person name="Brooks B."/>
            <person name="Olm M.R."/>
            <person name="Firek B.A."/>
            <person name="Baker R."/>
            <person name="Thomas B.C."/>
            <person name="Morowitz M.J."/>
            <person name="Banfield J.F."/>
        </authorList>
    </citation>
    <scope>NUCLEOTIDE SEQUENCE [LARGE SCALE GENOMIC DNA]</scope>
    <source>
        <strain evidence="6">S2_005_002_R2_34</strain>
    </source>
</reference>
<sequence>MQKSSVRWDDFRVFLAVARRTRLREAARGLDLDPATVGRRIAALEEALDARLFDKGPRGYVLTEAGQGLIAFAQTMEAQADEAARRAGGVPERLSGVVRLGAPDGVSHYLLIDACDMLSRENPDLRVECVSLPRSSVLSRREADLAISVSPPTAGRLTVRKIADFDLRLYVRDDILAARPPVERLSDLSDLRGIGYISDMVFERELDYYALLGRQNEPSLTSNSLITQRRFCQAGAGLCILPDFVARDHPELVAVLPDEIRLTRSFYMIRHQDDARVARINRVSDAIVERMQLALSNGLP</sequence>
<comment type="caution">
    <text evidence="6">The sequence shown here is derived from an EMBL/GenBank/DDBJ whole genome shotgun (WGS) entry which is preliminary data.</text>
</comment>
<dbReference type="Proteomes" id="UP000249185">
    <property type="component" value="Unassembled WGS sequence"/>
</dbReference>
<evidence type="ECO:0000256" key="4">
    <source>
        <dbReference type="ARBA" id="ARBA00023163"/>
    </source>
</evidence>
<dbReference type="GO" id="GO:0006351">
    <property type="term" value="P:DNA-templated transcription"/>
    <property type="evidence" value="ECO:0007669"/>
    <property type="project" value="TreeGrafter"/>
</dbReference>
<comment type="similarity">
    <text evidence="1">Belongs to the LysR transcriptional regulatory family.</text>
</comment>
<keyword evidence="4" id="KW-0804">Transcription</keyword>
<accession>A0A2W5N9L6</accession>
<dbReference type="PROSITE" id="PS50931">
    <property type="entry name" value="HTH_LYSR"/>
    <property type="match status" value="1"/>
</dbReference>
<dbReference type="InterPro" id="IPR058163">
    <property type="entry name" value="LysR-type_TF_proteobact-type"/>
</dbReference>
<dbReference type="SUPFAM" id="SSF46785">
    <property type="entry name" value="Winged helix' DNA-binding domain"/>
    <property type="match status" value="1"/>
</dbReference>
<dbReference type="InterPro" id="IPR036388">
    <property type="entry name" value="WH-like_DNA-bd_sf"/>
</dbReference>
<dbReference type="Gene3D" id="1.10.10.10">
    <property type="entry name" value="Winged helix-like DNA-binding domain superfamily/Winged helix DNA-binding domain"/>
    <property type="match status" value="1"/>
</dbReference>
<keyword evidence="2" id="KW-0805">Transcription regulation</keyword>
<name>A0A2W5N9L6_RHOSU</name>
<dbReference type="Pfam" id="PF03466">
    <property type="entry name" value="LysR_substrate"/>
    <property type="match status" value="1"/>
</dbReference>